<evidence type="ECO:0000313" key="4">
    <source>
        <dbReference type="Proteomes" id="UP000794436"/>
    </source>
</evidence>
<proteinExistence type="predicted"/>
<organism evidence="3 4">
    <name type="scientific">Pythium oligandrum</name>
    <name type="common">Mycoparasitic fungus</name>
    <dbReference type="NCBI Taxonomy" id="41045"/>
    <lineage>
        <taxon>Eukaryota</taxon>
        <taxon>Sar</taxon>
        <taxon>Stramenopiles</taxon>
        <taxon>Oomycota</taxon>
        <taxon>Peronosporomycetes</taxon>
        <taxon>Pythiales</taxon>
        <taxon>Pythiaceae</taxon>
        <taxon>Pythium</taxon>
    </lineage>
</organism>
<keyword evidence="1" id="KW-1133">Transmembrane helix</keyword>
<evidence type="ECO:0000256" key="1">
    <source>
        <dbReference type="SAM" id="Phobius"/>
    </source>
</evidence>
<evidence type="ECO:0000256" key="2">
    <source>
        <dbReference type="SAM" id="SignalP"/>
    </source>
</evidence>
<name>A0A8K1C5C5_PYTOL</name>
<dbReference type="AlphaFoldDB" id="A0A8K1C5C5"/>
<gene>
    <name evidence="3" type="ORF">Poli38472_006598</name>
</gene>
<feature type="signal peptide" evidence="2">
    <location>
        <begin position="1"/>
        <end position="20"/>
    </location>
</feature>
<feature type="chain" id="PRO_5035468539" evidence="2">
    <location>
        <begin position="21"/>
        <end position="771"/>
    </location>
</feature>
<keyword evidence="1" id="KW-0472">Membrane</keyword>
<evidence type="ECO:0000313" key="3">
    <source>
        <dbReference type="EMBL" id="TMW56588.1"/>
    </source>
</evidence>
<dbReference type="EMBL" id="SPLM01000145">
    <property type="protein sequence ID" value="TMW56588.1"/>
    <property type="molecule type" value="Genomic_DNA"/>
</dbReference>
<reference evidence="3" key="1">
    <citation type="submission" date="2019-03" db="EMBL/GenBank/DDBJ databases">
        <title>Long read genome sequence of the mycoparasitic Pythium oligandrum ATCC 38472 isolated from sugarbeet rhizosphere.</title>
        <authorList>
            <person name="Gaulin E."/>
        </authorList>
    </citation>
    <scope>NUCLEOTIDE SEQUENCE</scope>
    <source>
        <strain evidence="3">ATCC 38472_TT</strain>
    </source>
</reference>
<accession>A0A8K1C5C5</accession>
<comment type="caution">
    <text evidence="3">The sequence shown here is derived from an EMBL/GenBank/DDBJ whole genome shotgun (WGS) entry which is preliminary data.</text>
</comment>
<feature type="transmembrane region" description="Helical" evidence="1">
    <location>
        <begin position="733"/>
        <end position="750"/>
    </location>
</feature>
<keyword evidence="1" id="KW-0812">Transmembrane</keyword>
<dbReference type="OrthoDB" id="7250310at2759"/>
<protein>
    <submittedName>
        <fullName evidence="3">Uncharacterized protein</fullName>
    </submittedName>
</protein>
<sequence length="771" mass="83515">MRVPSALGLIAFVVLVGVKAQPSNSSGILYAPEPDEFGNPIIIYREPEASNTDSVMLAQDILMAATATGTCTWKANNVGFKCYWSKSATEQPSLKLKDDCAVTAPIPKDNYVGDKRTNKLGPDITIKTFKSGTSAALKTESTTWLDYATSPGTLENKITFSSFGTFDLKMIATDYRASGECTGCVAIIDTFRPKSQAGCSTTDTETSLDYSTTNLNTAIAKEDAFSAFYANVINNGDYDSTTGDNERDDLKTAKMTDFFDTEKDLSSIDSRCFESTFLKSLLDKRPIQLPSGPGAAQTELNGLVCKRCCTKHRELREYYYLYDCDMAKEKKKGCGDKCSYSQCLTVQPKDLILAKAEVSGAAQTLTTTVIAGLPTPPAADPKTIHQSITCKNFNEGCKYTPKLKDLFTHGAEWNNAAQVPSGYTVDNYVYWRYTVNTVNWKVWDDEDVLTFDKEDGRVSIEAWSSCGLVFQESFDIKLHPHTTHDACAGWKWTENTLSPRTVESYMCAYPKSDFALLTFSYDSDLSQSHQTSTVKGKYTDVKCYVKLAESGGIASVAKASFPLTVTPDAATSRIQLSKQLALELVHDPTTSKNTDVELTCDFTYSFFNSPDTVNEPCTSIFTITDCDVPEIETSGAEAVCRAGQCLDPASSGPYEACNGNVFTTVSSGSTLTTQAKSLSGQCCTDCAKTLTCKSLPESSATGGVQRCEPPPALVMAMAMEEASEMKSAQTSTAVAAGVSAMMALVALVVVKQRMAQAAKPAVDDAYVSLLD</sequence>
<dbReference type="Proteomes" id="UP000794436">
    <property type="component" value="Unassembled WGS sequence"/>
</dbReference>
<keyword evidence="2" id="KW-0732">Signal</keyword>
<keyword evidence="4" id="KW-1185">Reference proteome</keyword>